<dbReference type="EMBL" id="BAOP01000003">
    <property type="protein sequence ID" value="GAC78377.1"/>
    <property type="molecule type" value="Genomic_DNA"/>
</dbReference>
<comment type="caution">
    <text evidence="2">The sequence shown here is derived from an EMBL/GenBank/DDBJ whole genome shotgun (WGS) entry which is preliminary data.</text>
</comment>
<dbReference type="AlphaFoldDB" id="M3USW6"/>
<dbReference type="RefSeq" id="WP_008376348.1">
    <property type="nucleotide sequence ID" value="NZ_BAOP01000003.1"/>
</dbReference>
<proteinExistence type="predicted"/>
<keyword evidence="1" id="KW-1133">Transmembrane helix</keyword>
<name>M3USW6_GORML</name>
<dbReference type="OrthoDB" id="4775109at2"/>
<evidence type="ECO:0000313" key="2">
    <source>
        <dbReference type="EMBL" id="GAC78377.1"/>
    </source>
</evidence>
<gene>
    <name evidence="2" type="ORF">GM1_003_01150</name>
</gene>
<dbReference type="eggNOG" id="ENOG5030J88">
    <property type="taxonomic scope" value="Bacteria"/>
</dbReference>
<feature type="transmembrane region" description="Helical" evidence="1">
    <location>
        <begin position="87"/>
        <end position="114"/>
    </location>
</feature>
<keyword evidence="1" id="KW-0472">Membrane</keyword>
<feature type="transmembrane region" description="Helical" evidence="1">
    <location>
        <begin position="151"/>
        <end position="170"/>
    </location>
</feature>
<keyword evidence="3" id="KW-1185">Reference proteome</keyword>
<organism evidence="2 3">
    <name type="scientific">Gordonia malaquae NBRC 108250</name>
    <dbReference type="NCBI Taxonomy" id="1223542"/>
    <lineage>
        <taxon>Bacteria</taxon>
        <taxon>Bacillati</taxon>
        <taxon>Actinomycetota</taxon>
        <taxon>Actinomycetes</taxon>
        <taxon>Mycobacteriales</taxon>
        <taxon>Gordoniaceae</taxon>
        <taxon>Gordonia</taxon>
    </lineage>
</organism>
<evidence type="ECO:0000313" key="3">
    <source>
        <dbReference type="Proteomes" id="UP000035009"/>
    </source>
</evidence>
<protein>
    <submittedName>
        <fullName evidence="2">Uncharacterized protein</fullName>
    </submittedName>
</protein>
<dbReference type="STRING" id="410332.SAMN04488550_2360"/>
<feature type="transmembrane region" description="Helical" evidence="1">
    <location>
        <begin position="21"/>
        <end position="38"/>
    </location>
</feature>
<feature type="transmembrane region" description="Helical" evidence="1">
    <location>
        <begin position="120"/>
        <end position="139"/>
    </location>
</feature>
<feature type="transmembrane region" description="Helical" evidence="1">
    <location>
        <begin position="50"/>
        <end position="75"/>
    </location>
</feature>
<dbReference type="Proteomes" id="UP000035009">
    <property type="component" value="Unassembled WGS sequence"/>
</dbReference>
<reference evidence="2 3" key="1">
    <citation type="submission" date="2013-02" db="EMBL/GenBank/DDBJ databases">
        <title>Whole genome shotgun sequence of Gordonia malaquae NBRC 108250.</title>
        <authorList>
            <person name="Yoshida I."/>
            <person name="Hosoyama A."/>
            <person name="Tsuchikane K."/>
            <person name="Ando Y."/>
            <person name="Baba S."/>
            <person name="Ohji S."/>
            <person name="Hamada M."/>
            <person name="Tamura T."/>
            <person name="Yamazoe A."/>
            <person name="Yamazaki S."/>
            <person name="Fujita N."/>
        </authorList>
    </citation>
    <scope>NUCLEOTIDE SEQUENCE [LARGE SCALE GENOMIC DNA]</scope>
    <source>
        <strain evidence="2 3">NBRC 108250</strain>
    </source>
</reference>
<keyword evidence="1" id="KW-0812">Transmembrane</keyword>
<evidence type="ECO:0000256" key="1">
    <source>
        <dbReference type="SAM" id="Phobius"/>
    </source>
</evidence>
<accession>M3USW6</accession>
<sequence length="172" mass="18050">MTKTPSSEEITDSEKVGYLKERVYVAFTGLAIVVALYTGDVHHRTPGQSFATLMLGVLGVTSAAFASDVIAHLAVHKHFPDVRTLGVIARTTLGALSSLVLPALLILAAAWDAIEIETALLVAGGIYVAELALIVWLSVRSAAISWQQRAAAMLILVGIGVAVLAIQVLAHA</sequence>